<evidence type="ECO:0000256" key="1">
    <source>
        <dbReference type="ARBA" id="ARBA00001933"/>
    </source>
</evidence>
<keyword evidence="14" id="KW-1185">Reference proteome</keyword>
<feature type="modified residue" description="N6-(pyridoxal phosphate)lysine" evidence="11">
    <location>
        <position position="210"/>
    </location>
</feature>
<evidence type="ECO:0000256" key="3">
    <source>
        <dbReference type="ARBA" id="ARBA00012222"/>
    </source>
</evidence>
<dbReference type="Gene3D" id="3.40.640.10">
    <property type="entry name" value="Type I PLP-dependent aspartate aminotransferase-like (Major domain)"/>
    <property type="match status" value="1"/>
</dbReference>
<keyword evidence="6 13" id="KW-0456">Lyase</keyword>
<dbReference type="InterPro" id="IPR006237">
    <property type="entry name" value="L-Met_gamma_lys"/>
</dbReference>
<reference evidence="14" key="1">
    <citation type="submission" date="2017-07" db="EMBL/GenBank/DDBJ databases">
        <title>Draft genome sequence of Effusibacillus lacus strain skLN1.</title>
        <authorList>
            <person name="Watanabe M."/>
            <person name="Kojima H."/>
            <person name="Fukui M."/>
        </authorList>
    </citation>
    <scope>NUCLEOTIDE SEQUENCE [LARGE SCALE GENOMIC DNA]</scope>
    <source>
        <strain evidence="14">skLN1</strain>
    </source>
</reference>
<comment type="catalytic activity">
    <reaction evidence="10">
        <text>L-methionine + H2O = methanethiol + 2-oxobutanoate + NH4(+)</text>
        <dbReference type="Rhea" id="RHEA:23800"/>
        <dbReference type="ChEBI" id="CHEBI:15377"/>
        <dbReference type="ChEBI" id="CHEBI:16007"/>
        <dbReference type="ChEBI" id="CHEBI:16763"/>
        <dbReference type="ChEBI" id="CHEBI:28938"/>
        <dbReference type="ChEBI" id="CHEBI:57844"/>
        <dbReference type="EC" id="4.4.1.11"/>
    </reaction>
    <physiologicalReaction direction="left-to-right" evidence="10">
        <dbReference type="Rhea" id="RHEA:23801"/>
    </physiologicalReaction>
</comment>
<dbReference type="PANTHER" id="PTHR11808:SF80">
    <property type="entry name" value="CYSTATHIONINE GAMMA-LYASE"/>
    <property type="match status" value="1"/>
</dbReference>
<dbReference type="RefSeq" id="WP_096181600.1">
    <property type="nucleotide sequence ID" value="NZ_BDUF01000033.1"/>
</dbReference>
<dbReference type="EMBL" id="BDUF01000033">
    <property type="protein sequence ID" value="GAX89902.1"/>
    <property type="molecule type" value="Genomic_DNA"/>
</dbReference>
<comment type="catalytic activity">
    <reaction evidence="9">
        <text>L-homocysteine + H2O = 2-oxobutanoate + hydrogen sulfide + NH4(+) + H(+)</text>
        <dbReference type="Rhea" id="RHEA:14501"/>
        <dbReference type="ChEBI" id="CHEBI:15377"/>
        <dbReference type="ChEBI" id="CHEBI:15378"/>
        <dbReference type="ChEBI" id="CHEBI:16763"/>
        <dbReference type="ChEBI" id="CHEBI:28938"/>
        <dbReference type="ChEBI" id="CHEBI:29919"/>
        <dbReference type="ChEBI" id="CHEBI:58199"/>
        <dbReference type="EC" id="4.4.1.2"/>
    </reaction>
    <physiologicalReaction direction="left-to-right" evidence="9">
        <dbReference type="Rhea" id="RHEA:14502"/>
    </physiologicalReaction>
</comment>
<keyword evidence="5 11" id="KW-0663">Pyridoxal phosphate</keyword>
<organism evidence="13 14">
    <name type="scientific">Effusibacillus lacus</name>
    <dbReference type="NCBI Taxonomy" id="1348429"/>
    <lineage>
        <taxon>Bacteria</taxon>
        <taxon>Bacillati</taxon>
        <taxon>Bacillota</taxon>
        <taxon>Bacilli</taxon>
        <taxon>Bacillales</taxon>
        <taxon>Alicyclobacillaceae</taxon>
        <taxon>Effusibacillus</taxon>
    </lineage>
</organism>
<dbReference type="FunFam" id="3.40.640.10:FF:000046">
    <property type="entry name" value="Cystathionine gamma-lyase"/>
    <property type="match status" value="1"/>
</dbReference>
<dbReference type="InterPro" id="IPR015424">
    <property type="entry name" value="PyrdxlP-dep_Trfase"/>
</dbReference>
<dbReference type="Proteomes" id="UP000217785">
    <property type="component" value="Unassembled WGS sequence"/>
</dbReference>
<dbReference type="AlphaFoldDB" id="A0A292YD90"/>
<evidence type="ECO:0000256" key="6">
    <source>
        <dbReference type="ARBA" id="ARBA00023239"/>
    </source>
</evidence>
<dbReference type="NCBIfam" id="TIGR01328">
    <property type="entry name" value="met_gam_lyase"/>
    <property type="match status" value="1"/>
</dbReference>
<proteinExistence type="inferred from homology"/>
<evidence type="ECO:0000256" key="12">
    <source>
        <dbReference type="RuleBase" id="RU362118"/>
    </source>
</evidence>
<dbReference type="InterPro" id="IPR015422">
    <property type="entry name" value="PyrdxlP-dep_Trfase_small"/>
</dbReference>
<dbReference type="GO" id="GO:0018826">
    <property type="term" value="F:methionine gamma-lyase activity"/>
    <property type="evidence" value="ECO:0007669"/>
    <property type="project" value="UniProtKB-EC"/>
</dbReference>
<dbReference type="InterPro" id="IPR000277">
    <property type="entry name" value="Cys/Met-Metab_PyrdxlP-dep_enz"/>
</dbReference>
<comment type="caution">
    <text evidence="13">The sequence shown here is derived from an EMBL/GenBank/DDBJ whole genome shotgun (WGS) entry which is preliminary data.</text>
</comment>
<dbReference type="PANTHER" id="PTHR11808">
    <property type="entry name" value="TRANS-SULFURATION ENZYME FAMILY MEMBER"/>
    <property type="match status" value="1"/>
</dbReference>
<dbReference type="PROSITE" id="PS00868">
    <property type="entry name" value="CYS_MET_METAB_PP"/>
    <property type="match status" value="1"/>
</dbReference>
<protein>
    <recommendedName>
        <fullName evidence="4">L-methionine gamma-lyase</fullName>
        <ecNumber evidence="3">4.4.1.11</ecNumber>
        <ecNumber evidence="7">4.4.1.2</ecNumber>
    </recommendedName>
    <alternativeName>
        <fullName evidence="8">Homocysteine desulfhydrase</fullName>
    </alternativeName>
</protein>
<dbReference type="PIRSF" id="PIRSF001434">
    <property type="entry name" value="CGS"/>
    <property type="match status" value="1"/>
</dbReference>
<gene>
    <name evidence="13" type="ORF">EFBL_1527</name>
</gene>
<dbReference type="GO" id="GO:0047982">
    <property type="term" value="F:homocysteine desulfhydrase activity"/>
    <property type="evidence" value="ECO:0007669"/>
    <property type="project" value="UniProtKB-EC"/>
</dbReference>
<dbReference type="OrthoDB" id="9803887at2"/>
<dbReference type="EC" id="4.4.1.11" evidence="3"/>
<evidence type="ECO:0000256" key="7">
    <source>
        <dbReference type="ARBA" id="ARBA00047175"/>
    </source>
</evidence>
<name>A0A292YD90_9BACL</name>
<evidence type="ECO:0000256" key="5">
    <source>
        <dbReference type="ARBA" id="ARBA00022898"/>
    </source>
</evidence>
<dbReference type="GO" id="GO:0005737">
    <property type="term" value="C:cytoplasm"/>
    <property type="evidence" value="ECO:0007669"/>
    <property type="project" value="TreeGrafter"/>
</dbReference>
<dbReference type="Gene3D" id="3.90.1150.10">
    <property type="entry name" value="Aspartate Aminotransferase, domain 1"/>
    <property type="match status" value="1"/>
</dbReference>
<evidence type="ECO:0000313" key="13">
    <source>
        <dbReference type="EMBL" id="GAX89902.1"/>
    </source>
</evidence>
<sequence length="396" mass="42852">MSNQWKGYTTKLLHEGHRPEPVTGALTQPIYQTSTFVFSDADQGAARFGGTEEGYMYSRLGNPTVDTLAERIAVLENGEMGLAFGSGMAAISHVMMALVKSGDHIIASDALYGCSFALFQSILSERFGVNVSFVDTSSVDKVEAAVRPETTVLYLETPANPTMKLSDIQALSRLAKAKNIKVLVDNTFMSPYLQRPLELGADVVIHSATKYIGGHGDVVGGLAVGPKELMSKIKRSFLKDLGGVMGPFDAFLLLRGLKTLTLRVERHCSNAMEVAEFLKGHPAVDQVYYPGLSDFPQYNLAKKQMHGFGGTLSFVVKGGLEKGRAVMNSVRLCQLAVSLGDVHTLIQHPASMTHAVIPKEERLKVGITDGLVRLSVGIEDVNDIIEDLDQALSKHA</sequence>
<dbReference type="CDD" id="cd00614">
    <property type="entry name" value="CGS_like"/>
    <property type="match status" value="1"/>
</dbReference>
<dbReference type="InterPro" id="IPR015421">
    <property type="entry name" value="PyrdxlP-dep_Trfase_major"/>
</dbReference>
<evidence type="ECO:0000256" key="2">
    <source>
        <dbReference type="ARBA" id="ARBA00008667"/>
    </source>
</evidence>
<dbReference type="SUPFAM" id="SSF53383">
    <property type="entry name" value="PLP-dependent transferases"/>
    <property type="match status" value="1"/>
</dbReference>
<evidence type="ECO:0000256" key="8">
    <source>
        <dbReference type="ARBA" id="ARBA00047199"/>
    </source>
</evidence>
<dbReference type="FunFam" id="3.90.1150.10:FF:000033">
    <property type="entry name" value="Cystathionine gamma-synthase"/>
    <property type="match status" value="1"/>
</dbReference>
<accession>A0A292YD90</accession>
<evidence type="ECO:0000256" key="9">
    <source>
        <dbReference type="ARBA" id="ARBA00048780"/>
    </source>
</evidence>
<dbReference type="GO" id="GO:0019346">
    <property type="term" value="P:transsulfuration"/>
    <property type="evidence" value="ECO:0007669"/>
    <property type="project" value="InterPro"/>
</dbReference>
<dbReference type="GO" id="GO:0030170">
    <property type="term" value="F:pyridoxal phosphate binding"/>
    <property type="evidence" value="ECO:0007669"/>
    <property type="project" value="InterPro"/>
</dbReference>
<comment type="similarity">
    <text evidence="2">Belongs to the trans-sulfuration enzymes family. L-methionine gamma-lyase subfamily.</text>
</comment>
<dbReference type="InterPro" id="IPR054542">
    <property type="entry name" value="Cys_met_metab_PP"/>
</dbReference>
<evidence type="ECO:0000256" key="4">
    <source>
        <dbReference type="ARBA" id="ARBA00019040"/>
    </source>
</evidence>
<dbReference type="Pfam" id="PF01053">
    <property type="entry name" value="Cys_Met_Meta_PP"/>
    <property type="match status" value="1"/>
</dbReference>
<evidence type="ECO:0000313" key="14">
    <source>
        <dbReference type="Proteomes" id="UP000217785"/>
    </source>
</evidence>
<comment type="cofactor">
    <cofactor evidence="1 12">
        <name>pyridoxal 5'-phosphate</name>
        <dbReference type="ChEBI" id="CHEBI:597326"/>
    </cofactor>
</comment>
<evidence type="ECO:0000256" key="11">
    <source>
        <dbReference type="PIRSR" id="PIRSR001434-2"/>
    </source>
</evidence>
<dbReference type="EC" id="4.4.1.2" evidence="7"/>
<evidence type="ECO:0000256" key="10">
    <source>
        <dbReference type="ARBA" id="ARBA00052699"/>
    </source>
</evidence>
<dbReference type="GO" id="GO:0009086">
    <property type="term" value="P:methionine biosynthetic process"/>
    <property type="evidence" value="ECO:0007669"/>
    <property type="project" value="UniProtKB-ARBA"/>
</dbReference>